<sequence length="316" mass="34958">FGRTLPVDPAIGGGDGMKKFVDYAHSLGAPVYLDTEYGLNNTGAGGFEKKFAGVANLAGQNIDVRMLYNTDSISAVSDKFAMKSMNDDLADYRKLGVDGLVVNRIGSELYSDYNTQYGSSRDEARDVQTDILKSIQDNLGGVEGVSSNFYALPYVHHIQNMVSDYSYDLFSDEAVPFAQIATHGLITYSFDYSNNRDENINGFLREIEYGSVPSYVFTHAETSDFLNAYGIRFYSTKFSDWASVAAEEYKRFNEALGDVQNLFIVGHRSLAPNVKETTYENGKRIIVNYNTEPFRSGNVDVPAQNFIVMEGGAAGR</sequence>
<proteinExistence type="predicted"/>
<evidence type="ECO:0000313" key="2">
    <source>
        <dbReference type="Proteomes" id="UP001519887"/>
    </source>
</evidence>
<organism evidence="1 2">
    <name type="scientific">Paenibacillus sepulcri</name>
    <dbReference type="NCBI Taxonomy" id="359917"/>
    <lineage>
        <taxon>Bacteria</taxon>
        <taxon>Bacillati</taxon>
        <taxon>Bacillota</taxon>
        <taxon>Bacilli</taxon>
        <taxon>Bacillales</taxon>
        <taxon>Paenibacillaceae</taxon>
        <taxon>Paenibacillus</taxon>
    </lineage>
</organism>
<comment type="caution">
    <text evidence="1">The sequence shown here is derived from an EMBL/GenBank/DDBJ whole genome shotgun (WGS) entry which is preliminary data.</text>
</comment>
<dbReference type="Proteomes" id="UP001519887">
    <property type="component" value="Unassembled WGS sequence"/>
</dbReference>
<evidence type="ECO:0000313" key="1">
    <source>
        <dbReference type="EMBL" id="MBW7458218.1"/>
    </source>
</evidence>
<dbReference type="Pfam" id="PF18952">
    <property type="entry name" value="DUF5696"/>
    <property type="match status" value="1"/>
</dbReference>
<accession>A0ABS7CBF4</accession>
<gene>
    <name evidence="1" type="ORF">K0U00_29670</name>
</gene>
<keyword evidence="2" id="KW-1185">Reference proteome</keyword>
<dbReference type="InterPro" id="IPR043751">
    <property type="entry name" value="DUF5696"/>
</dbReference>
<protein>
    <submittedName>
        <fullName evidence="1">Uncharacterized protein</fullName>
    </submittedName>
</protein>
<dbReference type="EMBL" id="JAHZIK010001115">
    <property type="protein sequence ID" value="MBW7458218.1"/>
    <property type="molecule type" value="Genomic_DNA"/>
</dbReference>
<name>A0ABS7CBF4_9BACL</name>
<reference evidence="1 2" key="1">
    <citation type="submission" date="2021-07" db="EMBL/GenBank/DDBJ databases">
        <title>Paenibacillus radiodurans sp. nov., isolated from the southeastern edge of Tengger Desert.</title>
        <authorList>
            <person name="Zhang G."/>
        </authorList>
    </citation>
    <scope>NUCLEOTIDE SEQUENCE [LARGE SCALE GENOMIC DNA]</scope>
    <source>
        <strain evidence="1 2">CCM 7311</strain>
    </source>
</reference>
<feature type="non-terminal residue" evidence="1">
    <location>
        <position position="1"/>
    </location>
</feature>